<proteinExistence type="predicted"/>
<sequence>MKPATIVGAVLIVLGAAALVYKGFSYTSEETVLQVGSVKATAQTEKDVAIPSWAGIAAIVVGVLIIGVGRRRKAKKGPTHRVGPVRGTQCRVNKARGEHGIGVRVLALQSADRGSFVHGLAQGRDLSDQSNPGGLTAS</sequence>
<evidence type="ECO:0000313" key="2">
    <source>
        <dbReference type="Proteomes" id="UP000255014"/>
    </source>
</evidence>
<dbReference type="AlphaFoldDB" id="A0A0E8D9B9"/>
<reference evidence="1 2" key="1">
    <citation type="submission" date="2018-06" db="EMBL/GenBank/DDBJ databases">
        <authorList>
            <consortium name="Pathogen Informatics"/>
            <person name="Doyle S."/>
        </authorList>
    </citation>
    <scope>NUCLEOTIDE SEQUENCE [LARGE SCALE GENOMIC DNA]</scope>
    <source>
        <strain evidence="1 2">NCTC10911</strain>
    </source>
</reference>
<accession>A0A0E8D9B9</accession>
<evidence type="ECO:0000313" key="1">
    <source>
        <dbReference type="EMBL" id="SUV65917.1"/>
    </source>
</evidence>
<organism evidence="1 2">
    <name type="scientific">Bordetella pertussis</name>
    <dbReference type="NCBI Taxonomy" id="520"/>
    <lineage>
        <taxon>Bacteria</taxon>
        <taxon>Pseudomonadati</taxon>
        <taxon>Pseudomonadota</taxon>
        <taxon>Betaproteobacteria</taxon>
        <taxon>Burkholderiales</taxon>
        <taxon>Alcaligenaceae</taxon>
        <taxon>Bordetella</taxon>
    </lineage>
</organism>
<dbReference type="EMBL" id="UFTT01000002">
    <property type="protein sequence ID" value="SUV65917.1"/>
    <property type="molecule type" value="Genomic_DNA"/>
</dbReference>
<dbReference type="Proteomes" id="UP000255014">
    <property type="component" value="Unassembled WGS sequence"/>
</dbReference>
<gene>
    <name evidence="1" type="ORF">NCTC10911_02959</name>
</gene>
<protein>
    <submittedName>
        <fullName evidence="1">Uncharacterized protein</fullName>
    </submittedName>
</protein>
<name>A0A0E8D9B9_BORPT</name>